<evidence type="ECO:0000313" key="2">
    <source>
        <dbReference type="EMBL" id="TCO96870.1"/>
    </source>
</evidence>
<keyword evidence="2" id="KW-0808">Transferase</keyword>
<dbReference type="Pfam" id="PF00583">
    <property type="entry name" value="Acetyltransf_1"/>
    <property type="match status" value="1"/>
</dbReference>
<dbReference type="InterPro" id="IPR000182">
    <property type="entry name" value="GNAT_dom"/>
</dbReference>
<feature type="domain" description="N-acetyltransferase" evidence="1">
    <location>
        <begin position="6"/>
        <end position="156"/>
    </location>
</feature>
<dbReference type="Proteomes" id="UP000295106">
    <property type="component" value="Unassembled WGS sequence"/>
</dbReference>
<dbReference type="OrthoDB" id="9799092at2"/>
<dbReference type="InterPro" id="IPR016181">
    <property type="entry name" value="Acyl_CoA_acyltransferase"/>
</dbReference>
<comment type="caution">
    <text evidence="2">The sequence shown here is derived from an EMBL/GenBank/DDBJ whole genome shotgun (WGS) entry which is preliminary data.</text>
</comment>
<proteinExistence type="predicted"/>
<dbReference type="AlphaFoldDB" id="A0A4R2LTG8"/>
<dbReference type="SUPFAM" id="SSF55729">
    <property type="entry name" value="Acyl-CoA N-acyltransferases (Nat)"/>
    <property type="match status" value="1"/>
</dbReference>
<dbReference type="Gene3D" id="3.40.630.30">
    <property type="match status" value="1"/>
</dbReference>
<gene>
    <name evidence="2" type="ORF">EV684_1287</name>
</gene>
<dbReference type="GeneID" id="99687350"/>
<dbReference type="CDD" id="cd04301">
    <property type="entry name" value="NAT_SF"/>
    <property type="match status" value="1"/>
</dbReference>
<organism evidence="2 3">
    <name type="scientific">Rubrivivax gelatinosus</name>
    <name type="common">Rhodocyclus gelatinosus</name>
    <name type="synonym">Rhodopseudomonas gelatinosa</name>
    <dbReference type="NCBI Taxonomy" id="28068"/>
    <lineage>
        <taxon>Bacteria</taxon>
        <taxon>Pseudomonadati</taxon>
        <taxon>Pseudomonadota</taxon>
        <taxon>Betaproteobacteria</taxon>
        <taxon>Burkholderiales</taxon>
        <taxon>Sphaerotilaceae</taxon>
        <taxon>Rubrivivax</taxon>
    </lineage>
</organism>
<dbReference type="RefSeq" id="WP_132649823.1">
    <property type="nucleotide sequence ID" value="NZ_CP181386.1"/>
</dbReference>
<dbReference type="PROSITE" id="PS51186">
    <property type="entry name" value="GNAT"/>
    <property type="match status" value="1"/>
</dbReference>
<protein>
    <submittedName>
        <fullName evidence="2">Diamine N-acetyltransferase</fullName>
    </submittedName>
</protein>
<dbReference type="EMBL" id="SLXD01000028">
    <property type="protein sequence ID" value="TCO96870.1"/>
    <property type="molecule type" value="Genomic_DNA"/>
</dbReference>
<evidence type="ECO:0000313" key="3">
    <source>
        <dbReference type="Proteomes" id="UP000295106"/>
    </source>
</evidence>
<dbReference type="GO" id="GO:0016747">
    <property type="term" value="F:acyltransferase activity, transferring groups other than amino-acyl groups"/>
    <property type="evidence" value="ECO:0007669"/>
    <property type="project" value="InterPro"/>
</dbReference>
<accession>A0A4R2LTG8</accession>
<sequence length="160" mass="18090">MTQTKVVLKEVTAETVRAVTELQVTPEQRGYVASNAVSIAQAYFHREAWFRAIYVESELVGFAMLRDHTLPGAEAPRPEVSLWRFMIDQRFQKHGYGRRALELVVAHTASRPGVNYLHTSYVVGPHGPKDFYLAFGFRHTGEVKPNGEVCLSLDLQRMKG</sequence>
<evidence type="ECO:0000259" key="1">
    <source>
        <dbReference type="PROSITE" id="PS51186"/>
    </source>
</evidence>
<reference evidence="2 3" key="1">
    <citation type="submission" date="2019-03" db="EMBL/GenBank/DDBJ databases">
        <title>Genomic Encyclopedia of Type Strains, Phase IV (KMG-IV): sequencing the most valuable type-strain genomes for metagenomic binning, comparative biology and taxonomic classification.</title>
        <authorList>
            <person name="Goeker M."/>
        </authorList>
    </citation>
    <scope>NUCLEOTIDE SEQUENCE [LARGE SCALE GENOMIC DNA]</scope>
    <source>
        <strain evidence="2 3">DSM 1709</strain>
    </source>
</reference>
<name>A0A4R2LTG8_RUBGE</name>